<dbReference type="GO" id="GO:0005412">
    <property type="term" value="F:D-glucose:sodium symporter activity"/>
    <property type="evidence" value="ECO:0007669"/>
    <property type="project" value="TreeGrafter"/>
</dbReference>
<evidence type="ECO:0000256" key="2">
    <source>
        <dbReference type="ARBA" id="ARBA00006434"/>
    </source>
</evidence>
<feature type="transmembrane region" description="Helical" evidence="7">
    <location>
        <begin position="190"/>
        <end position="208"/>
    </location>
</feature>
<feature type="transmembrane region" description="Helical" evidence="7">
    <location>
        <begin position="33"/>
        <end position="53"/>
    </location>
</feature>
<feature type="transmembrane region" description="Helical" evidence="7">
    <location>
        <begin position="402"/>
        <end position="425"/>
    </location>
</feature>
<feature type="transmembrane region" description="Helical" evidence="7">
    <location>
        <begin position="472"/>
        <end position="493"/>
    </location>
</feature>
<dbReference type="NCBIfam" id="NF007790">
    <property type="entry name" value="PRK10484.1"/>
    <property type="match status" value="1"/>
</dbReference>
<dbReference type="PANTHER" id="PTHR11819:SF195">
    <property type="entry name" value="SODIUM_GLUCOSE COTRANSPORTER 4"/>
    <property type="match status" value="1"/>
</dbReference>
<dbReference type="NCBIfam" id="TIGR00813">
    <property type="entry name" value="sss"/>
    <property type="match status" value="1"/>
</dbReference>
<feature type="transmembrane region" description="Helical" evidence="7">
    <location>
        <begin position="373"/>
        <end position="396"/>
    </location>
</feature>
<organism evidence="8 9">
    <name type="scientific">Mucisphaera calidilacus</name>
    <dbReference type="NCBI Taxonomy" id="2527982"/>
    <lineage>
        <taxon>Bacteria</taxon>
        <taxon>Pseudomonadati</taxon>
        <taxon>Planctomycetota</taxon>
        <taxon>Phycisphaerae</taxon>
        <taxon>Phycisphaerales</taxon>
        <taxon>Phycisphaeraceae</taxon>
        <taxon>Mucisphaera</taxon>
    </lineage>
</organism>
<feature type="transmembrane region" description="Helical" evidence="7">
    <location>
        <begin position="514"/>
        <end position="533"/>
    </location>
</feature>
<name>A0A518BZ33_9BACT</name>
<comment type="subcellular location">
    <subcellularLocation>
        <location evidence="1">Membrane</location>
        <topology evidence="1">Multi-pass membrane protein</topology>
    </subcellularLocation>
</comment>
<dbReference type="KEGG" id="mcad:Pan265_20940"/>
<dbReference type="CDD" id="cd10328">
    <property type="entry name" value="SLC5sbd_YidK"/>
    <property type="match status" value="1"/>
</dbReference>
<feature type="transmembrane region" description="Helical" evidence="7">
    <location>
        <begin position="6"/>
        <end position="21"/>
    </location>
</feature>
<accession>A0A518BZ33</accession>
<evidence type="ECO:0000256" key="6">
    <source>
        <dbReference type="RuleBase" id="RU362091"/>
    </source>
</evidence>
<feature type="transmembrane region" description="Helical" evidence="7">
    <location>
        <begin position="241"/>
        <end position="259"/>
    </location>
</feature>
<evidence type="ECO:0000256" key="3">
    <source>
        <dbReference type="ARBA" id="ARBA00022692"/>
    </source>
</evidence>
<evidence type="ECO:0000313" key="8">
    <source>
        <dbReference type="EMBL" id="QDU72230.1"/>
    </source>
</evidence>
<keyword evidence="3 7" id="KW-0812">Transmembrane</keyword>
<dbReference type="EMBL" id="CP036280">
    <property type="protein sequence ID" value="QDU72230.1"/>
    <property type="molecule type" value="Genomic_DNA"/>
</dbReference>
<dbReference type="Pfam" id="PF00474">
    <property type="entry name" value="SSF"/>
    <property type="match status" value="1"/>
</dbReference>
<evidence type="ECO:0000256" key="4">
    <source>
        <dbReference type="ARBA" id="ARBA00022989"/>
    </source>
</evidence>
<feature type="transmembrane region" description="Helical" evidence="7">
    <location>
        <begin position="116"/>
        <end position="139"/>
    </location>
</feature>
<feature type="transmembrane region" description="Helical" evidence="7">
    <location>
        <begin position="437"/>
        <end position="457"/>
    </location>
</feature>
<evidence type="ECO:0000256" key="5">
    <source>
        <dbReference type="ARBA" id="ARBA00023136"/>
    </source>
</evidence>
<comment type="similarity">
    <text evidence="2 6">Belongs to the sodium:solute symporter (SSF) (TC 2.A.21) family.</text>
</comment>
<dbReference type="PANTHER" id="PTHR11819">
    <property type="entry name" value="SOLUTE CARRIER FAMILY 5"/>
    <property type="match status" value="1"/>
</dbReference>
<dbReference type="OrthoDB" id="9814523at2"/>
<keyword evidence="4 7" id="KW-1133">Transmembrane helix</keyword>
<dbReference type="InterPro" id="IPR038377">
    <property type="entry name" value="Na/Glc_symporter_sf"/>
</dbReference>
<dbReference type="AlphaFoldDB" id="A0A518BZ33"/>
<feature type="transmembrane region" description="Helical" evidence="7">
    <location>
        <begin position="159"/>
        <end position="178"/>
    </location>
</feature>
<feature type="transmembrane region" description="Helical" evidence="7">
    <location>
        <begin position="73"/>
        <end position="95"/>
    </location>
</feature>
<feature type="transmembrane region" description="Helical" evidence="7">
    <location>
        <begin position="280"/>
        <end position="306"/>
    </location>
</feature>
<feature type="transmembrane region" description="Helical" evidence="7">
    <location>
        <begin position="332"/>
        <end position="361"/>
    </location>
</feature>
<keyword evidence="9" id="KW-1185">Reference proteome</keyword>
<keyword evidence="5 7" id="KW-0472">Membrane</keyword>
<evidence type="ECO:0000313" key="9">
    <source>
        <dbReference type="Proteomes" id="UP000320386"/>
    </source>
</evidence>
<proteinExistence type="inferred from homology"/>
<protein>
    <submittedName>
        <fullName evidence="8">Putative symporter YidK</fullName>
    </submittedName>
</protein>
<dbReference type="RefSeq" id="WP_145446400.1">
    <property type="nucleotide sequence ID" value="NZ_CP036280.1"/>
</dbReference>
<gene>
    <name evidence="8" type="primary">yidK</name>
    <name evidence="8" type="ORF">Pan265_20940</name>
</gene>
<dbReference type="Gene3D" id="1.20.1730.10">
    <property type="entry name" value="Sodium/glucose cotransporter"/>
    <property type="match status" value="1"/>
</dbReference>
<sequence length="540" mass="58046">MVITTFLIFTGLVALTTYLLTRKDDRATNTGYFLGGRSLGGVVIAGSLLLTNLSTEQMVGLNGDAYREGLSVMAWEIVAVLALVAMALFFLPRFLRSGVTTVPELLEKRFGHSTSVITTFIFLIAYAVILLPIILYTGAIGLEGMLDVKSLTGINSDTGVLVFMVVLVGCIGSVYALFGGLRSVAVSDTLNGAGLLVGGMLIVIFALMKVGGEEGILGAFDVLAEEHPEKLNSIGTESQSVPFGTLFTGVLLINMFYWTTNQQIIQRTLGAKSLREGQKGVLLCGTLKLLGPLYLVLPGILAYHLYADTDIRPDQSYGILVRDVLPPYLTGFFAAVMVGAILSSFNSALNSACTLFSLGVYKSILRPDAPDKQVVASGKIFGGILAIAAMIVAPILRGQESIFSYLQTMNAMYFIPILAVVIVAMTTARVPERAANTALITGLVVIALGYFMPIAWIDEQPFYFAGGVMNTFHFSGAVFAYLIVMMLVMGSVWPAEKPWQDAHSGDVEITPWPYALPTGISLVVIVFTIYLYFADFSVLA</sequence>
<dbReference type="PROSITE" id="PS50283">
    <property type="entry name" value="NA_SOLUT_SYMP_3"/>
    <property type="match status" value="1"/>
</dbReference>
<reference evidence="8 9" key="1">
    <citation type="submission" date="2019-02" db="EMBL/GenBank/DDBJ databases">
        <title>Deep-cultivation of Planctomycetes and their phenomic and genomic characterization uncovers novel biology.</title>
        <authorList>
            <person name="Wiegand S."/>
            <person name="Jogler M."/>
            <person name="Boedeker C."/>
            <person name="Pinto D."/>
            <person name="Vollmers J."/>
            <person name="Rivas-Marin E."/>
            <person name="Kohn T."/>
            <person name="Peeters S.H."/>
            <person name="Heuer A."/>
            <person name="Rast P."/>
            <person name="Oberbeckmann S."/>
            <person name="Bunk B."/>
            <person name="Jeske O."/>
            <person name="Meyerdierks A."/>
            <person name="Storesund J.E."/>
            <person name="Kallscheuer N."/>
            <person name="Luecker S."/>
            <person name="Lage O.M."/>
            <person name="Pohl T."/>
            <person name="Merkel B.J."/>
            <person name="Hornburger P."/>
            <person name="Mueller R.-W."/>
            <person name="Bruemmer F."/>
            <person name="Labrenz M."/>
            <person name="Spormann A.M."/>
            <person name="Op den Camp H."/>
            <person name="Overmann J."/>
            <person name="Amann R."/>
            <person name="Jetten M.S.M."/>
            <person name="Mascher T."/>
            <person name="Medema M.H."/>
            <person name="Devos D.P."/>
            <person name="Kaster A.-K."/>
            <person name="Ovreas L."/>
            <person name="Rohde M."/>
            <person name="Galperin M.Y."/>
            <person name="Jogler C."/>
        </authorList>
    </citation>
    <scope>NUCLEOTIDE SEQUENCE [LARGE SCALE GENOMIC DNA]</scope>
    <source>
        <strain evidence="8 9">Pan265</strain>
    </source>
</reference>
<dbReference type="GO" id="GO:0005886">
    <property type="term" value="C:plasma membrane"/>
    <property type="evidence" value="ECO:0007669"/>
    <property type="project" value="TreeGrafter"/>
</dbReference>
<dbReference type="InterPro" id="IPR001734">
    <property type="entry name" value="Na/solute_symporter"/>
</dbReference>
<evidence type="ECO:0000256" key="7">
    <source>
        <dbReference type="SAM" id="Phobius"/>
    </source>
</evidence>
<dbReference type="Proteomes" id="UP000320386">
    <property type="component" value="Chromosome"/>
</dbReference>
<evidence type="ECO:0000256" key="1">
    <source>
        <dbReference type="ARBA" id="ARBA00004141"/>
    </source>
</evidence>